<accession>A0AB38YDX9</accession>
<evidence type="ECO:0000259" key="3">
    <source>
        <dbReference type="Pfam" id="PF01464"/>
    </source>
</evidence>
<comment type="similarity">
    <text evidence="1">Belongs to the transglycosylase Slt family.</text>
</comment>
<proteinExistence type="inferred from homology"/>
<dbReference type="InterPro" id="IPR008258">
    <property type="entry name" value="Transglycosylase_SLT_dom_1"/>
</dbReference>
<feature type="signal peptide" evidence="2">
    <location>
        <begin position="1"/>
        <end position="30"/>
    </location>
</feature>
<feature type="chain" id="PRO_5044213201" evidence="2">
    <location>
        <begin position="31"/>
        <end position="199"/>
    </location>
</feature>
<protein>
    <submittedName>
        <fullName evidence="4">Lytic transglycosylase domain-containing protein</fullName>
    </submittedName>
</protein>
<organism evidence="4">
    <name type="scientific">Salinispirillum sp. LH 10-3-1</name>
    <dbReference type="NCBI Taxonomy" id="2952525"/>
    <lineage>
        <taxon>Bacteria</taxon>
        <taxon>Pseudomonadati</taxon>
        <taxon>Pseudomonadota</taxon>
        <taxon>Gammaproteobacteria</taxon>
        <taxon>Oceanospirillales</taxon>
        <taxon>Saccharospirillaceae</taxon>
        <taxon>Salinispirillum</taxon>
    </lineage>
</organism>
<gene>
    <name evidence="4" type="ORF">NFC81_11300</name>
</gene>
<evidence type="ECO:0000256" key="2">
    <source>
        <dbReference type="SAM" id="SignalP"/>
    </source>
</evidence>
<dbReference type="SUPFAM" id="SSF53955">
    <property type="entry name" value="Lysozyme-like"/>
    <property type="match status" value="1"/>
</dbReference>
<feature type="domain" description="Transglycosylase SLT" evidence="3">
    <location>
        <begin position="87"/>
        <end position="181"/>
    </location>
</feature>
<sequence>MSRQMGLRWTHLSQWLVLCMISFVAASASANQDIDQSLVASLSHAVAAESGFTDRFDAQVWLVDMSGRLERRMPDEEERLEFLRLVHRESTRAGLNPELVLALIQVESNFDRFALSWAGARGYMQVMPFWTNEIGRPDDNLFDMETNLRYGTTILAHYLERERGNLTPALARYNGSYGQTWYPERVFNAWQSRWLLERQ</sequence>
<dbReference type="CDD" id="cd00254">
    <property type="entry name" value="LT-like"/>
    <property type="match status" value="1"/>
</dbReference>
<dbReference type="AlphaFoldDB" id="A0AB38YDX9"/>
<evidence type="ECO:0000256" key="1">
    <source>
        <dbReference type="ARBA" id="ARBA00007734"/>
    </source>
</evidence>
<dbReference type="Gene3D" id="1.10.530.10">
    <property type="match status" value="1"/>
</dbReference>
<reference evidence="4" key="1">
    <citation type="submission" date="2022-07" db="EMBL/GenBank/DDBJ databases">
        <title>Complete genome sequence of Salinispirillum sp. LH10-3-1 capable of multiple carbohydrate inversion isolated from a soda lake.</title>
        <authorList>
            <person name="Liu J."/>
            <person name="Zhai Y."/>
            <person name="Zhang H."/>
            <person name="Yang H."/>
            <person name="Qu J."/>
            <person name="Li J."/>
        </authorList>
    </citation>
    <scope>NUCLEOTIDE SEQUENCE</scope>
    <source>
        <strain evidence="4">LH 10-3-1</strain>
    </source>
</reference>
<dbReference type="Pfam" id="PF01464">
    <property type="entry name" value="SLT"/>
    <property type="match status" value="1"/>
</dbReference>
<dbReference type="RefSeq" id="WP_304994587.1">
    <property type="nucleotide sequence ID" value="NZ_CP101717.1"/>
</dbReference>
<dbReference type="EMBL" id="CP101717">
    <property type="protein sequence ID" value="WLD57301.1"/>
    <property type="molecule type" value="Genomic_DNA"/>
</dbReference>
<dbReference type="InterPro" id="IPR023346">
    <property type="entry name" value="Lysozyme-like_dom_sf"/>
</dbReference>
<keyword evidence="2" id="KW-0732">Signal</keyword>
<dbReference type="PANTHER" id="PTHR37423">
    <property type="entry name" value="SOLUBLE LYTIC MUREIN TRANSGLYCOSYLASE-RELATED"/>
    <property type="match status" value="1"/>
</dbReference>
<evidence type="ECO:0000313" key="4">
    <source>
        <dbReference type="EMBL" id="WLD57301.1"/>
    </source>
</evidence>
<name>A0AB38YDX9_9GAMM</name>
<dbReference type="PANTHER" id="PTHR37423:SF2">
    <property type="entry name" value="MEMBRANE-BOUND LYTIC MUREIN TRANSGLYCOSYLASE C"/>
    <property type="match status" value="1"/>
</dbReference>